<dbReference type="Proteomes" id="UP000007431">
    <property type="component" value="Unassembled WGS sequence"/>
</dbReference>
<dbReference type="VEuPathDB" id="FungiDB:SCHCODRAFT_02484073"/>
<dbReference type="AlphaFoldDB" id="D8PWF1"/>
<evidence type="ECO:0000313" key="2">
    <source>
        <dbReference type="Proteomes" id="UP000007431"/>
    </source>
</evidence>
<proteinExistence type="predicted"/>
<dbReference type="EMBL" id="GL377303">
    <property type="protein sequence ID" value="EFJ00200.1"/>
    <property type="molecule type" value="Genomic_DNA"/>
</dbReference>
<reference evidence="1 2" key="1">
    <citation type="journal article" date="2010" name="Nat. Biotechnol.">
        <title>Genome sequence of the model mushroom Schizophyllum commune.</title>
        <authorList>
            <person name="Ohm R.A."/>
            <person name="de Jong J.F."/>
            <person name="Lugones L.G."/>
            <person name="Aerts A."/>
            <person name="Kothe E."/>
            <person name="Stajich J.E."/>
            <person name="de Vries R.P."/>
            <person name="Record E."/>
            <person name="Levasseur A."/>
            <person name="Baker S.E."/>
            <person name="Bartholomew K.A."/>
            <person name="Coutinho P.M."/>
            <person name="Erdmann S."/>
            <person name="Fowler T.J."/>
            <person name="Gathman A.C."/>
            <person name="Lombard V."/>
            <person name="Henrissat B."/>
            <person name="Knabe N."/>
            <person name="Kuees U."/>
            <person name="Lilly W.W."/>
            <person name="Lindquist E."/>
            <person name="Lucas S."/>
            <person name="Magnuson J.K."/>
            <person name="Piumi F."/>
            <person name="Raudaskoski M."/>
            <person name="Salamov A."/>
            <person name="Schmutz J."/>
            <person name="Schwarze F.W.M.R."/>
            <person name="vanKuyk P.A."/>
            <person name="Horton J.S."/>
            <person name="Grigoriev I.V."/>
            <person name="Woesten H.A.B."/>
        </authorList>
    </citation>
    <scope>NUCLEOTIDE SEQUENCE [LARGE SCALE GENOMIC DNA]</scope>
    <source>
        <strain evidence="2">H4-8 / FGSC 9210</strain>
    </source>
</reference>
<gene>
    <name evidence="1" type="ORF">SCHCODRAFT_81311</name>
</gene>
<organism evidence="2">
    <name type="scientific">Schizophyllum commune (strain H4-8 / FGSC 9210)</name>
    <name type="common">Split gill fungus</name>
    <dbReference type="NCBI Taxonomy" id="578458"/>
    <lineage>
        <taxon>Eukaryota</taxon>
        <taxon>Fungi</taxon>
        <taxon>Dikarya</taxon>
        <taxon>Basidiomycota</taxon>
        <taxon>Agaricomycotina</taxon>
        <taxon>Agaricomycetes</taxon>
        <taxon>Agaricomycetidae</taxon>
        <taxon>Agaricales</taxon>
        <taxon>Schizophyllaceae</taxon>
        <taxon>Schizophyllum</taxon>
    </lineage>
</organism>
<evidence type="ECO:0000313" key="1">
    <source>
        <dbReference type="EMBL" id="EFJ00200.1"/>
    </source>
</evidence>
<name>D8PWF1_SCHCM</name>
<dbReference type="HOGENOM" id="CLU_1993912_0_0_1"/>
<keyword evidence="2" id="KW-1185">Reference proteome</keyword>
<accession>D8PWF1</accession>
<dbReference type="InParanoid" id="D8PWF1"/>
<sequence length="125" mass="13619">MRPWPKYICSRLCVTFSLRTRPHFAQASRPLATPWLFAVVTPLTLPSSFVLAHLPTQGRASVEWYANFILSVVCTSGSRCMACAQTAGKHSVTWNKATFSSTRPCDLTASENAASARMGLPELGA</sequence>
<protein>
    <submittedName>
        <fullName evidence="1">Expressed protein</fullName>
    </submittedName>
</protein>